<evidence type="ECO:0000313" key="1">
    <source>
        <dbReference type="EMBL" id="OXU30792.1"/>
    </source>
</evidence>
<name>A0A232FJE4_9HYME</name>
<keyword evidence="2" id="KW-1185">Reference proteome</keyword>
<evidence type="ECO:0000313" key="2">
    <source>
        <dbReference type="Proteomes" id="UP000215335"/>
    </source>
</evidence>
<dbReference type="EMBL" id="NNAY01000118">
    <property type="protein sequence ID" value="OXU30792.1"/>
    <property type="molecule type" value="Genomic_DNA"/>
</dbReference>
<dbReference type="AlphaFoldDB" id="A0A232FJE4"/>
<gene>
    <name evidence="1" type="ORF">TSAR_013177</name>
</gene>
<protein>
    <submittedName>
        <fullName evidence="1">Uncharacterized protein</fullName>
    </submittedName>
</protein>
<sequence length="87" mass="10254">MRFAQSPHDAVLTLRYIILVALYIRDSRMYRDSNLEPWGAQFPNVSYSPNTRRKRWWGKPASRPACQNGGPRGPKVEYLRLQEFRNT</sequence>
<comment type="caution">
    <text evidence="1">The sequence shown here is derived from an EMBL/GenBank/DDBJ whole genome shotgun (WGS) entry which is preliminary data.</text>
</comment>
<accession>A0A232FJE4</accession>
<proteinExistence type="predicted"/>
<dbReference type="Proteomes" id="UP000215335">
    <property type="component" value="Unassembled WGS sequence"/>
</dbReference>
<organism evidence="1 2">
    <name type="scientific">Trichomalopsis sarcophagae</name>
    <dbReference type="NCBI Taxonomy" id="543379"/>
    <lineage>
        <taxon>Eukaryota</taxon>
        <taxon>Metazoa</taxon>
        <taxon>Ecdysozoa</taxon>
        <taxon>Arthropoda</taxon>
        <taxon>Hexapoda</taxon>
        <taxon>Insecta</taxon>
        <taxon>Pterygota</taxon>
        <taxon>Neoptera</taxon>
        <taxon>Endopterygota</taxon>
        <taxon>Hymenoptera</taxon>
        <taxon>Apocrita</taxon>
        <taxon>Proctotrupomorpha</taxon>
        <taxon>Chalcidoidea</taxon>
        <taxon>Pteromalidae</taxon>
        <taxon>Pteromalinae</taxon>
        <taxon>Trichomalopsis</taxon>
    </lineage>
</organism>
<reference evidence="1 2" key="1">
    <citation type="journal article" date="2017" name="Curr. Biol.">
        <title>The Evolution of Venom by Co-option of Single-Copy Genes.</title>
        <authorList>
            <person name="Martinson E.O."/>
            <person name="Mrinalini"/>
            <person name="Kelkar Y.D."/>
            <person name="Chang C.H."/>
            <person name="Werren J.H."/>
        </authorList>
    </citation>
    <scope>NUCLEOTIDE SEQUENCE [LARGE SCALE GENOMIC DNA]</scope>
    <source>
        <strain evidence="1 2">Alberta</strain>
        <tissue evidence="1">Whole body</tissue>
    </source>
</reference>